<organism evidence="2 3">
    <name type="scientific">Batillaria attramentaria</name>
    <dbReference type="NCBI Taxonomy" id="370345"/>
    <lineage>
        <taxon>Eukaryota</taxon>
        <taxon>Metazoa</taxon>
        <taxon>Spiralia</taxon>
        <taxon>Lophotrochozoa</taxon>
        <taxon>Mollusca</taxon>
        <taxon>Gastropoda</taxon>
        <taxon>Caenogastropoda</taxon>
        <taxon>Sorbeoconcha</taxon>
        <taxon>Cerithioidea</taxon>
        <taxon>Batillariidae</taxon>
        <taxon>Batillaria</taxon>
    </lineage>
</organism>
<proteinExistence type="predicted"/>
<evidence type="ECO:0000313" key="2">
    <source>
        <dbReference type="EMBL" id="KAK7506317.1"/>
    </source>
</evidence>
<protein>
    <submittedName>
        <fullName evidence="2">Uncharacterized protein</fullName>
    </submittedName>
</protein>
<feature type="non-terminal residue" evidence="2">
    <location>
        <position position="61"/>
    </location>
</feature>
<evidence type="ECO:0000313" key="3">
    <source>
        <dbReference type="Proteomes" id="UP001519460"/>
    </source>
</evidence>
<dbReference type="Proteomes" id="UP001519460">
    <property type="component" value="Unassembled WGS sequence"/>
</dbReference>
<comment type="caution">
    <text evidence="2">The sequence shown here is derived from an EMBL/GenBank/DDBJ whole genome shotgun (WGS) entry which is preliminary data.</text>
</comment>
<keyword evidence="3" id="KW-1185">Reference proteome</keyword>
<accession>A0ABD0M3V6</accession>
<sequence length="61" mass="6794">MAHLKLAVILCLMIFVVGLSVLVQADDDMAINSSPQDEDARRALKPFLLDERAAVDEQKRI</sequence>
<evidence type="ECO:0000256" key="1">
    <source>
        <dbReference type="SAM" id="SignalP"/>
    </source>
</evidence>
<keyword evidence="1" id="KW-0732">Signal</keyword>
<reference evidence="2 3" key="1">
    <citation type="journal article" date="2023" name="Sci. Data">
        <title>Genome assembly of the Korean intertidal mud-creeper Batillaria attramentaria.</title>
        <authorList>
            <person name="Patra A.K."/>
            <person name="Ho P.T."/>
            <person name="Jun S."/>
            <person name="Lee S.J."/>
            <person name="Kim Y."/>
            <person name="Won Y.J."/>
        </authorList>
    </citation>
    <scope>NUCLEOTIDE SEQUENCE [LARGE SCALE GENOMIC DNA]</scope>
    <source>
        <strain evidence="2">Wonlab-2016</strain>
    </source>
</reference>
<name>A0ABD0M3V6_9CAEN</name>
<dbReference type="AlphaFoldDB" id="A0ABD0M3V6"/>
<feature type="signal peptide" evidence="1">
    <location>
        <begin position="1"/>
        <end position="25"/>
    </location>
</feature>
<feature type="chain" id="PRO_5044743199" evidence="1">
    <location>
        <begin position="26"/>
        <end position="61"/>
    </location>
</feature>
<dbReference type="EMBL" id="JACVVK020000007">
    <property type="protein sequence ID" value="KAK7506317.1"/>
    <property type="molecule type" value="Genomic_DNA"/>
</dbReference>
<gene>
    <name evidence="2" type="ORF">BaRGS_00002429</name>
</gene>